<keyword evidence="4" id="KW-1185">Reference proteome</keyword>
<proteinExistence type="predicted"/>
<sequence>MSTFDDSTSPYNNPYDASKRYSEILFKPGKSAFNWEMLEMQSMQDHQMQLIGDTVFQEGAIISGMDVVPNASGSGTIPLPDGVNANNFSLATLMAINDRIDTTSYTSDGSLPITTEANLTTDYPGIQFKGTITKGVGATVSFMLTKVAGTIHKLNFSLDSDKLAVKTFEIDGIEVATSPTDTTGTPLVDVNGNIINLDDGVSHQVTLSLDTNVTGTSTFQVILNSGYDAVAGGTIKLNLNELKVEDGYDATDWVLNTADDTTPNSETRSKNYTVNPGQIWLQGAVREFSGQDISITGVGTESIGVTLDTEKVTYLEDPDLLDHTSAAENSTTFGEEGADRKKYTVNLTYNDPDAVTLFTFSNNKLNISSSKPDYTVINQILAKRTADESGSYVVSGFNASVVPDSLDSSKLLLNVDAGTAYVNGYQVITSETIPVSINKATDSSNSTSEQYLYSSNYKLSNQPVQKINKIVASVQNTNSSVTRSSSGISDTFSTNPEVYQVVSVKQGNTTYVQGTDFSYSQNVITWGRDAEGNTLPKANIPASNSSYVVVYNSTNVLVEGTDYKLVVDSSTNATSIVFDGMSGVKPISGSLVNVDYSFFYARIDMVTIKNVTSSDTSPFNVIEGTPAPLSTATPPSMNDPYSLELGYIIIYPDSTNAIFVSQTVKNIPFSELQKQQDRISVLEYNSALSNMESDASSSVDPLTYKDVFSDAFNTPLRGDTSNPEFTVGYDLQRGEITPKIKSSMAITPDIDPSSTTAEQTGQFITSSYTEVADISQNVATGAINVNPYDAYTIVGSLTVNPSSDNWIDYQNVVSYNYSSSPVTFHVDRYWDHHGKMTGDTSYVTSNVTLSNGGSWSQANKHERTGTITSSGGSSSLSSAEEYMRSRSIALDASNFLPNEDNLQVTIDGKPVLNPTPSSDLYKGTTANTFKADGEGNVKGTFIIPSGIKCGTRTIKVYNDTSVASTTYTAYGTQETVTSVVNVQQVTLDVYDPVAQSFTYNDLRFLTSIGLYFNRTPNSNSGNDSTAGKAHPQLEVQVRKLSDDGQTPGNTIVAQTTLSPDDINVSNDASLETRIHFNDIVQLDANQAYCIVLVTDSDDYFLFKATKGETIIGSNTKLLGRPSDNGNLFTSSNSQSWLVDPSSSLKYNIYTARFSESSNIAFTPLTLKNQSFTDGDTSLSPVSINRLALLTAYLTPDNTNMSWYIRYVSSTDDVGASIENKPWEAINAINGDSNSTVLSDSGNPYADELTFLSDTRQIQLMAQISATKYVSPKLALSCLTLAGILNDTKGNYISIGLAEQGTAAYNHVNLQYDAYIPAGSSVVPYYSTDGGSTWYTFSTDGTSEAVPESTQPVSALMNRYVYNATVPTATDVNHLATQVKYKIEMSAPSQYVLPRASQLVSILSQQ</sequence>
<gene>
    <name evidence="3" type="ORF">UCC3521_0079</name>
</gene>
<name>A0A4Y5FGK0_9CAUD</name>
<dbReference type="Pfam" id="PF16075">
    <property type="entry name" value="DUF4815"/>
    <property type="match status" value="2"/>
</dbReference>
<accession>A0A4Y5FGK0</accession>
<feature type="domain" description="DUF4815" evidence="2">
    <location>
        <begin position="10"/>
        <end position="71"/>
    </location>
</feature>
<evidence type="ECO:0000313" key="3">
    <source>
        <dbReference type="EMBL" id="QBJ03617.1"/>
    </source>
</evidence>
<dbReference type="Proteomes" id="UP000309991">
    <property type="component" value="Segment"/>
</dbReference>
<organism evidence="3 4">
    <name type="scientific">Lactobacillus phage 3-521</name>
    <dbReference type="NCBI Taxonomy" id="2510943"/>
    <lineage>
        <taxon>Viruses</taxon>
        <taxon>Duplodnaviria</taxon>
        <taxon>Heunggongvirae</taxon>
        <taxon>Uroviricota</taxon>
        <taxon>Caudoviricetes</taxon>
        <taxon>Herelleviridae</taxon>
        <taxon>Watanabevirus</taxon>
        <taxon>Watanabevirus wv3521</taxon>
    </lineage>
</organism>
<dbReference type="InterPro" id="IPR032096">
    <property type="entry name" value="DUF4815"/>
</dbReference>
<evidence type="ECO:0000259" key="2">
    <source>
        <dbReference type="Pfam" id="PF16075"/>
    </source>
</evidence>
<dbReference type="EMBL" id="MK504444">
    <property type="protein sequence ID" value="QBJ03617.1"/>
    <property type="molecule type" value="Genomic_DNA"/>
</dbReference>
<feature type="domain" description="DUF4815" evidence="2">
    <location>
        <begin position="271"/>
        <end position="812"/>
    </location>
</feature>
<feature type="region of interest" description="Disordered" evidence="1">
    <location>
        <begin position="853"/>
        <end position="876"/>
    </location>
</feature>
<protein>
    <submittedName>
        <fullName evidence="3">Adsorption associated protein</fullName>
    </submittedName>
</protein>
<reference evidence="3 4" key="1">
    <citation type="submission" date="2019-02" db="EMBL/GenBank/DDBJ databases">
        <title>Isolation of virulent Lactobacillus brevis phages.</title>
        <authorList>
            <person name="Feyereisen M."/>
            <person name="Mahony J."/>
            <person name="O'Sullivan T."/>
            <person name="van Sinderen D."/>
        </authorList>
    </citation>
    <scope>NUCLEOTIDE SEQUENCE [LARGE SCALE GENOMIC DNA]</scope>
</reference>
<feature type="compositionally biased region" description="Low complexity" evidence="1">
    <location>
        <begin position="865"/>
        <end position="876"/>
    </location>
</feature>
<evidence type="ECO:0000256" key="1">
    <source>
        <dbReference type="SAM" id="MobiDB-lite"/>
    </source>
</evidence>
<evidence type="ECO:0000313" key="4">
    <source>
        <dbReference type="Proteomes" id="UP000309991"/>
    </source>
</evidence>